<keyword evidence="2" id="KW-1185">Reference proteome</keyword>
<dbReference type="Proteomes" id="UP000297225">
    <property type="component" value="Unassembled WGS sequence"/>
</dbReference>
<accession>A0A4Y8WR91</accession>
<dbReference type="InterPro" id="IPR032252">
    <property type="entry name" value="DUF4827"/>
</dbReference>
<dbReference type="GO" id="GO:0003755">
    <property type="term" value="F:peptidyl-prolyl cis-trans isomerase activity"/>
    <property type="evidence" value="ECO:0007669"/>
    <property type="project" value="InterPro"/>
</dbReference>
<organism evidence="1 2">
    <name type="scientific">Porphyromonas levii</name>
    <dbReference type="NCBI Taxonomy" id="28114"/>
    <lineage>
        <taxon>Bacteria</taxon>
        <taxon>Pseudomonadati</taxon>
        <taxon>Bacteroidota</taxon>
        <taxon>Bacteroidia</taxon>
        <taxon>Bacteroidales</taxon>
        <taxon>Porphyromonadaceae</taxon>
        <taxon>Porphyromonas</taxon>
    </lineage>
</organism>
<protein>
    <submittedName>
        <fullName evidence="1">DUF4827 family protein</fullName>
    </submittedName>
</protein>
<proteinExistence type="predicted"/>
<sequence>MQISKMTKGKIIATALLLLIAMGATSCRQKRISYTDMIKRESTEIRAFMNEKGFTIIDKLPQDLKMQPKQFYEIKNDAGVGLGVYINVLTPGSDLKDMAVSQETSVSARFSYTVIGKRMINGPVKMSNIGASDSETPAATFVYQGNVNTDMQQGSFPAAPNSTVGEEGMAQFVCNAMMLALKHVPLGSAIQMITSFREGPAFTFQAGSSFANENEAGVALYYDKLIFSHKK</sequence>
<dbReference type="STRING" id="1122973.GCA_000379925_01531"/>
<dbReference type="Gene3D" id="3.10.50.40">
    <property type="match status" value="1"/>
</dbReference>
<evidence type="ECO:0000313" key="1">
    <source>
        <dbReference type="EMBL" id="TFH96911.1"/>
    </source>
</evidence>
<comment type="caution">
    <text evidence="1">The sequence shown here is derived from an EMBL/GenBank/DDBJ whole genome shotgun (WGS) entry which is preliminary data.</text>
</comment>
<dbReference type="AlphaFoldDB" id="A0A4Y8WR91"/>
<dbReference type="EMBL" id="SPNC01000010">
    <property type="protein sequence ID" value="TFH96911.1"/>
    <property type="molecule type" value="Genomic_DNA"/>
</dbReference>
<reference evidence="1 2" key="1">
    <citation type="submission" date="2019-03" db="EMBL/GenBank/DDBJ databases">
        <title>Porphyromonas levii Isolated from the Uterus of Dairy Cows.</title>
        <authorList>
            <person name="Francis A.M."/>
        </authorList>
    </citation>
    <scope>NUCLEOTIDE SEQUENCE [LARGE SCALE GENOMIC DNA]</scope>
    <source>
        <strain evidence="1 2">AF5678</strain>
    </source>
</reference>
<name>A0A4Y8WR91_9PORP</name>
<evidence type="ECO:0000313" key="2">
    <source>
        <dbReference type="Proteomes" id="UP000297225"/>
    </source>
</evidence>
<gene>
    <name evidence="1" type="ORF">E4P47_01405</name>
</gene>
<dbReference type="Pfam" id="PF16109">
    <property type="entry name" value="DUF4827"/>
    <property type="match status" value="1"/>
</dbReference>
<dbReference type="InterPro" id="IPR046357">
    <property type="entry name" value="PPIase_dom_sf"/>
</dbReference>
<dbReference type="PROSITE" id="PS51257">
    <property type="entry name" value="PROKAR_LIPOPROTEIN"/>
    <property type="match status" value="1"/>
</dbReference>
<dbReference type="OrthoDB" id="1014709at2"/>